<dbReference type="OrthoDB" id="1364489at2"/>
<comment type="caution">
    <text evidence="1">The sequence shown here is derived from an EMBL/GenBank/DDBJ whole genome shotgun (WGS) entry which is preliminary data.</text>
</comment>
<dbReference type="AlphaFoldDB" id="A0A1S1N097"/>
<keyword evidence="2" id="KW-1185">Reference proteome</keyword>
<accession>A0A1S1N097</accession>
<evidence type="ECO:0000313" key="1">
    <source>
        <dbReference type="EMBL" id="OHU92877.1"/>
    </source>
</evidence>
<organism evidence="1 2">
    <name type="scientific">Pseudoalteromonas amylolytica</name>
    <dbReference type="NCBI Taxonomy" id="1859457"/>
    <lineage>
        <taxon>Bacteria</taxon>
        <taxon>Pseudomonadati</taxon>
        <taxon>Pseudomonadota</taxon>
        <taxon>Gammaproteobacteria</taxon>
        <taxon>Alteromonadales</taxon>
        <taxon>Pseudoalteromonadaceae</taxon>
        <taxon>Pseudoalteromonas</taxon>
    </lineage>
</organism>
<name>A0A1S1N097_9GAMM</name>
<evidence type="ECO:0008006" key="3">
    <source>
        <dbReference type="Google" id="ProtNLM"/>
    </source>
</evidence>
<gene>
    <name evidence="1" type="ORF">BET10_05015</name>
</gene>
<dbReference type="Proteomes" id="UP000179786">
    <property type="component" value="Unassembled WGS sequence"/>
</dbReference>
<reference evidence="1 2" key="1">
    <citation type="submission" date="2016-09" db="EMBL/GenBank/DDBJ databases">
        <title>Pseudoalteromonas amylolytica sp. nov., isolated from the surface seawater.</title>
        <authorList>
            <person name="Wu Y.-H."/>
            <person name="Cheng H."/>
            <person name="Jin X.-B."/>
            <person name="Wang C.-S."/>
            <person name="Xu X.-W."/>
        </authorList>
    </citation>
    <scope>NUCLEOTIDE SEQUENCE [LARGE SCALE GENOMIC DNA]</scope>
    <source>
        <strain evidence="1 2">JW1</strain>
    </source>
</reference>
<sequence>MGSPREYTEHMYEVYFEVGEHENMALRTFEEYLGPDRLGFITPMDHGYLLKVPLQAVPDLVISLSEKNIAVYQVVRFARSKEVWR</sequence>
<protein>
    <recommendedName>
        <fullName evidence="3">DUF4911 domain-containing protein</fullName>
    </recommendedName>
</protein>
<proteinExistence type="predicted"/>
<dbReference type="STRING" id="1859457.BET10_05015"/>
<dbReference type="EMBL" id="MKJU01000006">
    <property type="protein sequence ID" value="OHU92877.1"/>
    <property type="molecule type" value="Genomic_DNA"/>
</dbReference>
<evidence type="ECO:0000313" key="2">
    <source>
        <dbReference type="Proteomes" id="UP000179786"/>
    </source>
</evidence>